<keyword evidence="2" id="KW-1185">Reference proteome</keyword>
<reference evidence="1" key="1">
    <citation type="submission" date="2021-06" db="EMBL/GenBank/DDBJ databases">
        <authorList>
            <person name="Hodson N. C."/>
            <person name="Mongue J. A."/>
            <person name="Jaron S. K."/>
        </authorList>
    </citation>
    <scope>NUCLEOTIDE SEQUENCE</scope>
</reference>
<protein>
    <submittedName>
        <fullName evidence="1">Uncharacterized protein</fullName>
    </submittedName>
</protein>
<dbReference type="EMBL" id="CAJVCH010021419">
    <property type="protein sequence ID" value="CAG7690798.1"/>
    <property type="molecule type" value="Genomic_DNA"/>
</dbReference>
<name>A0A8J2J847_9HEXA</name>
<proteinExistence type="predicted"/>
<gene>
    <name evidence="1" type="ORF">AFUS01_LOCUS3543</name>
</gene>
<comment type="caution">
    <text evidence="1">The sequence shown here is derived from an EMBL/GenBank/DDBJ whole genome shotgun (WGS) entry which is preliminary data.</text>
</comment>
<dbReference type="AlphaFoldDB" id="A0A8J2J847"/>
<evidence type="ECO:0000313" key="1">
    <source>
        <dbReference type="EMBL" id="CAG7690798.1"/>
    </source>
</evidence>
<sequence>MFSSDYVDINKLEIHNLEVISADMVAILVHLNQFVMDFSLYKFNVEITQFVNAMLNLEEYGQLRFCWPPVQISVPSSGLGEQILHEVGLDQQCIMLLFIH</sequence>
<evidence type="ECO:0000313" key="2">
    <source>
        <dbReference type="Proteomes" id="UP000708208"/>
    </source>
</evidence>
<dbReference type="Proteomes" id="UP000708208">
    <property type="component" value="Unassembled WGS sequence"/>
</dbReference>
<organism evidence="1 2">
    <name type="scientific">Allacma fusca</name>
    <dbReference type="NCBI Taxonomy" id="39272"/>
    <lineage>
        <taxon>Eukaryota</taxon>
        <taxon>Metazoa</taxon>
        <taxon>Ecdysozoa</taxon>
        <taxon>Arthropoda</taxon>
        <taxon>Hexapoda</taxon>
        <taxon>Collembola</taxon>
        <taxon>Symphypleona</taxon>
        <taxon>Sminthuridae</taxon>
        <taxon>Allacma</taxon>
    </lineage>
</organism>
<accession>A0A8J2J847</accession>